<evidence type="ECO:0000313" key="1">
    <source>
        <dbReference type="EMBL" id="CAG8628603.1"/>
    </source>
</evidence>
<accession>A0A9N9D7A7</accession>
<evidence type="ECO:0000313" key="2">
    <source>
        <dbReference type="Proteomes" id="UP000789570"/>
    </source>
</evidence>
<dbReference type="InterPro" id="IPR036910">
    <property type="entry name" value="HMG_box_dom_sf"/>
</dbReference>
<proteinExistence type="predicted"/>
<dbReference type="OrthoDB" id="6247875at2759"/>
<comment type="caution">
    <text evidence="1">The sequence shown here is derived from an EMBL/GenBank/DDBJ whole genome shotgun (WGS) entry which is preliminary data.</text>
</comment>
<organism evidence="1 2">
    <name type="scientific">Funneliformis caledonium</name>
    <dbReference type="NCBI Taxonomy" id="1117310"/>
    <lineage>
        <taxon>Eukaryota</taxon>
        <taxon>Fungi</taxon>
        <taxon>Fungi incertae sedis</taxon>
        <taxon>Mucoromycota</taxon>
        <taxon>Glomeromycotina</taxon>
        <taxon>Glomeromycetes</taxon>
        <taxon>Glomerales</taxon>
        <taxon>Glomeraceae</taxon>
        <taxon>Funneliformis</taxon>
    </lineage>
</organism>
<name>A0A9N9D7A7_9GLOM</name>
<keyword evidence="2" id="KW-1185">Reference proteome</keyword>
<dbReference type="SUPFAM" id="SSF47095">
    <property type="entry name" value="HMG-box"/>
    <property type="match status" value="1"/>
</dbReference>
<gene>
    <name evidence="1" type="ORF">FCALED_LOCUS9942</name>
</gene>
<reference evidence="1" key="1">
    <citation type="submission" date="2021-06" db="EMBL/GenBank/DDBJ databases">
        <authorList>
            <person name="Kallberg Y."/>
            <person name="Tangrot J."/>
            <person name="Rosling A."/>
        </authorList>
    </citation>
    <scope>NUCLEOTIDE SEQUENCE</scope>
    <source>
        <strain evidence="1">UK204</strain>
    </source>
</reference>
<protein>
    <submittedName>
        <fullName evidence="1">9047_t:CDS:1</fullName>
    </submittedName>
</protein>
<dbReference type="Proteomes" id="UP000789570">
    <property type="component" value="Unassembled WGS sequence"/>
</dbReference>
<dbReference type="EMBL" id="CAJVPQ010003470">
    <property type="protein sequence ID" value="CAG8628603.1"/>
    <property type="molecule type" value="Genomic_DNA"/>
</dbReference>
<dbReference type="AlphaFoldDB" id="A0A9N9D7A7"/>
<sequence length="89" mass="10654">MDSFEMSNADYNQLLLSTEHLENMSQIIENSYRPNYPASFAGTHLLYIESYLWTTESKEVKQLYKDYSEQIKKLYKEQMFGVIKINKRQ</sequence>